<dbReference type="AlphaFoldDB" id="B0C6R9"/>
<dbReference type="Pfam" id="PF13975">
    <property type="entry name" value="gag-asp_proteas"/>
    <property type="match status" value="1"/>
</dbReference>
<dbReference type="eggNOG" id="COG3577">
    <property type="taxonomic scope" value="Bacteria"/>
</dbReference>
<sequence>MALCLWGNAMGGALAQPILSGEMADQIGVRSEEKAMTPMDPALVSAIVQLQGLKVPEPQVQGRARLPLFALPGTSVYTVKAQLRELSTQWLVDTGASTSMVATPVVETLGLKGTPIPNQRLSFAVAGNDCPNMNATLQQLPPLTLGQLQVKGLHSLQFANTVIPAELSGVLGMDVLRQFDLHLHPGKATLSLLPPTPLPVDEIAMAVPLQEKLGVMVAQLYMNGKGPFRVLLDTAADSTFISEQVAAKLNLDTATLSPIQIRGFCGLEDAMRSQLDSATLHHHQQRDIDVIVLSSSILKVLKVDGILGQNFLRHYQQYWRFNSESKKGSLLLVPLATSNPSP</sequence>
<dbReference type="SUPFAM" id="SSF50630">
    <property type="entry name" value="Acid proteases"/>
    <property type="match status" value="2"/>
</dbReference>
<evidence type="ECO:0000313" key="2">
    <source>
        <dbReference type="Proteomes" id="UP000000268"/>
    </source>
</evidence>
<dbReference type="EMBL" id="CP000828">
    <property type="protein sequence ID" value="ABW27625.1"/>
    <property type="molecule type" value="Genomic_DNA"/>
</dbReference>
<dbReference type="HOGENOM" id="CLU_060281_0_0_3"/>
<proteinExistence type="predicted"/>
<keyword evidence="2" id="KW-1185">Reference proteome</keyword>
<dbReference type="KEGG" id="amr:AM1_2618"/>
<dbReference type="InterPro" id="IPR034122">
    <property type="entry name" value="Retropepsin-like_bacterial"/>
</dbReference>
<accession>B0C6R9</accession>
<dbReference type="Pfam" id="PF13650">
    <property type="entry name" value="Asp_protease_2"/>
    <property type="match status" value="1"/>
</dbReference>
<dbReference type="InterPro" id="IPR021109">
    <property type="entry name" value="Peptidase_aspartic_dom_sf"/>
</dbReference>
<evidence type="ECO:0000313" key="1">
    <source>
        <dbReference type="EMBL" id="ABW27625.1"/>
    </source>
</evidence>
<reference evidence="1 2" key="1">
    <citation type="journal article" date="2008" name="Proc. Natl. Acad. Sci. U.S.A.">
        <title>Niche adaptation and genome expansion in the chlorophyll d-producing cyanobacterium Acaryochloris marina.</title>
        <authorList>
            <person name="Swingley W.D."/>
            <person name="Chen M."/>
            <person name="Cheung P.C."/>
            <person name="Conrad A.L."/>
            <person name="Dejesa L.C."/>
            <person name="Hao J."/>
            <person name="Honchak B.M."/>
            <person name="Karbach L.E."/>
            <person name="Kurdoglu A."/>
            <person name="Lahiri S."/>
            <person name="Mastrian S.D."/>
            <person name="Miyashita H."/>
            <person name="Page L."/>
            <person name="Ramakrishna P."/>
            <person name="Satoh S."/>
            <person name="Sattley W.M."/>
            <person name="Shimada Y."/>
            <person name="Taylor H.L."/>
            <person name="Tomo T."/>
            <person name="Tsuchiya T."/>
            <person name="Wang Z.T."/>
            <person name="Raymond J."/>
            <person name="Mimuro M."/>
            <person name="Blankenship R.E."/>
            <person name="Touchman J.W."/>
        </authorList>
    </citation>
    <scope>NUCLEOTIDE SEQUENCE [LARGE SCALE GENOMIC DNA]</scope>
    <source>
        <strain evidence="2">MBIC 11017</strain>
    </source>
</reference>
<evidence type="ECO:0008006" key="3">
    <source>
        <dbReference type="Google" id="ProtNLM"/>
    </source>
</evidence>
<name>B0C6R9_ACAM1</name>
<gene>
    <name evidence="1" type="ordered locus">AM1_2618</name>
</gene>
<dbReference type="CDD" id="cd05483">
    <property type="entry name" value="retropepsin_like_bacteria"/>
    <property type="match status" value="2"/>
</dbReference>
<protein>
    <recommendedName>
        <fullName evidence="3">Peptidase A2 domain-containing protein</fullName>
    </recommendedName>
</protein>
<organism evidence="1 2">
    <name type="scientific">Acaryochloris marina (strain MBIC 11017)</name>
    <dbReference type="NCBI Taxonomy" id="329726"/>
    <lineage>
        <taxon>Bacteria</taxon>
        <taxon>Bacillati</taxon>
        <taxon>Cyanobacteriota</taxon>
        <taxon>Cyanophyceae</taxon>
        <taxon>Acaryochloridales</taxon>
        <taxon>Acaryochloridaceae</taxon>
        <taxon>Acaryochloris</taxon>
    </lineage>
</organism>
<dbReference type="Proteomes" id="UP000000268">
    <property type="component" value="Chromosome"/>
</dbReference>
<dbReference type="Gene3D" id="2.40.70.10">
    <property type="entry name" value="Acid Proteases"/>
    <property type="match status" value="2"/>
</dbReference>
<dbReference type="OrthoDB" id="947490at2"/>